<feature type="compositionally biased region" description="Acidic residues" evidence="2">
    <location>
        <begin position="1046"/>
        <end position="1055"/>
    </location>
</feature>
<dbReference type="EMBL" id="RCMK01000028">
    <property type="protein sequence ID" value="KAG2953181.1"/>
    <property type="molecule type" value="Genomic_DNA"/>
</dbReference>
<organism evidence="6 7">
    <name type="scientific">Phytophthora cactorum</name>
    <dbReference type="NCBI Taxonomy" id="29920"/>
    <lineage>
        <taxon>Eukaryota</taxon>
        <taxon>Sar</taxon>
        <taxon>Stramenopiles</taxon>
        <taxon>Oomycota</taxon>
        <taxon>Peronosporomycetes</taxon>
        <taxon>Peronosporales</taxon>
        <taxon>Peronosporaceae</taxon>
        <taxon>Phytophthora</taxon>
    </lineage>
</organism>
<feature type="region of interest" description="Disordered" evidence="2">
    <location>
        <begin position="1074"/>
        <end position="1180"/>
    </location>
</feature>
<feature type="compositionally biased region" description="Basic and acidic residues" evidence="2">
    <location>
        <begin position="73"/>
        <end position="93"/>
    </location>
</feature>
<dbReference type="Proteomes" id="UP000251314">
    <property type="component" value="Unassembled WGS sequence"/>
</dbReference>
<keyword evidence="1" id="KW-0175">Coiled coil</keyword>
<sequence length="1180" mass="130910">MPPPSPTRDGRKEQFVTWKQQREASKTKSPTAKTEPRQRRRSMEAVPMERQETMAATYTKQYLQRRRSQADTTRNEQQRRPSGCERMERRRSSTDAGAVSDPLNGKEPFPQPQLDEKLLENGHKENGYHHSVDTTVATDPIEDVVAAAGKGIGTEHDGRFATIDRDQSVKVTMTKKRKAPCGRSTMALAVVAGVVTVTVAGGIAVCRVYPSSPAAISIRFAASKMEEFLFILLSELQNEVRPYSKHLVELMRMKWLALLKNGRLEKAACAADVLLKEGLRGSSGLTAVATVYLEGIPRHAVSSLLGALKLSLEWIQSHVHTVFTLIEQELGGDSELFDQVQSFLMATLSSLAEALTQGAEWTRSSLNHVLEWTGLKSDVNDVSLSSDEFLAPLETNQAAIQSIGRGLTTHESQALQDVKRFEKRRLTIAFDINAILAETRDFALESVVSVKMAALEAIERRLKQLEEQYARSFDQALKEYERTSRQVEKEGEAGVLAEIAVENQAHVDAAAALPRTLTTDEKILDEKPADLPVTEDHEPSNEESRDEFATDDQSHVDAQVTKGELPEELLESAMLTKQDAPEEGNREEIQIVTELVKEGLMTIDLAETPAEGRSSPDEALESEHVIEEQAEIPADFAEKDQLTVDLSVGDHVSEDQDFVIAKLAEENLVTAELESTDKVVAGKTEEVFVTEVVVGLGNAVLEMERTQVELTELLESHNLSEVDSSTREMEDRLKAHFSVPGDGTNLELDVEVDKQEVERAFSVRTRIATQPCIEKEDDIEQQKKHTTELTEAEEHAQVQEEISIADDTQIDVQGEEMNAEIVFKVEKDADEADAVAEELQRGEESELVSVRNHDQAAAEKETQERDVGTVDEAQQQTGDVQLKQDVHTAISNEIETLETVVAKEIQELEQLEQVLLETEGERVRVEEELRAIAKEEEIWLQTEQASAEGEAYQQDSVPDQRSTATIDRTADTKSEGIPAPTLPGSALTQIGLLSVAFLVLAALTAYLLIRYRKHGLLSRPPRRKRWRRLADMNESDTEEVVLMPDDSSDEEEDTDQAASKEVHDEVIELTSSVEVTATTIEASDDEEAANEEKTAATHEIVEEHEELVENESDSKTSRTVVVGRVQTSTYTVDHPATSSSDASADDSSAANASVSTPPAPKKETPDTSQRTRRRRRQVRM</sequence>
<keyword evidence="7" id="KW-1185">Reference proteome</keyword>
<evidence type="ECO:0000256" key="2">
    <source>
        <dbReference type="SAM" id="MobiDB-lite"/>
    </source>
</evidence>
<feature type="region of interest" description="Disordered" evidence="2">
    <location>
        <begin position="1"/>
        <end position="113"/>
    </location>
</feature>
<evidence type="ECO:0000256" key="1">
    <source>
        <dbReference type="SAM" id="Coils"/>
    </source>
</evidence>
<feature type="transmembrane region" description="Helical" evidence="3">
    <location>
        <begin position="990"/>
        <end position="1009"/>
    </location>
</feature>
<evidence type="ECO:0000256" key="3">
    <source>
        <dbReference type="SAM" id="Phobius"/>
    </source>
</evidence>
<feature type="coiled-coil region" evidence="1">
    <location>
        <begin position="894"/>
        <end position="935"/>
    </location>
</feature>
<feature type="region of interest" description="Disordered" evidence="2">
    <location>
        <begin position="776"/>
        <end position="797"/>
    </location>
</feature>
<reference evidence="4" key="2">
    <citation type="submission" date="2018-10" db="EMBL/GenBank/DDBJ databases">
        <title>Effector identification in a new, highly contiguous assembly of the strawberry crown rot pathogen Phytophthora cactorum.</title>
        <authorList>
            <person name="Armitage A.D."/>
            <person name="Nellist C.F."/>
            <person name="Bates H."/>
            <person name="Vickerstaff R.J."/>
            <person name="Harrison R.J."/>
        </authorList>
    </citation>
    <scope>NUCLEOTIDE SEQUENCE</scope>
    <source>
        <strain evidence="4">4040</strain>
    </source>
</reference>
<name>A0A329T1Y1_9STRA</name>
<proteinExistence type="predicted"/>
<protein>
    <recommendedName>
        <fullName evidence="8">Transmembrane protein</fullName>
    </recommendedName>
</protein>
<feature type="compositionally biased region" description="Basic and acidic residues" evidence="2">
    <location>
        <begin position="8"/>
        <end position="26"/>
    </location>
</feature>
<feature type="region of interest" description="Disordered" evidence="2">
    <location>
        <begin position="943"/>
        <end position="977"/>
    </location>
</feature>
<evidence type="ECO:0000313" key="6">
    <source>
        <dbReference type="EMBL" id="RAW42689.1"/>
    </source>
</evidence>
<dbReference type="AlphaFoldDB" id="A0A329T1Y1"/>
<feature type="compositionally biased region" description="Basic and acidic residues" evidence="2">
    <location>
        <begin position="34"/>
        <end position="52"/>
    </location>
</feature>
<evidence type="ECO:0000313" key="7">
    <source>
        <dbReference type="Proteomes" id="UP000251314"/>
    </source>
</evidence>
<dbReference type="Proteomes" id="UP000688947">
    <property type="component" value="Unassembled WGS sequence"/>
</dbReference>
<gene>
    <name evidence="5" type="ORF">JG687_00002274</name>
    <name evidence="6" type="ORF">PC110_g1089</name>
    <name evidence="4" type="ORF">PC117_g2199</name>
</gene>
<dbReference type="EMBL" id="MJFZ01000012">
    <property type="protein sequence ID" value="RAW42689.1"/>
    <property type="molecule type" value="Genomic_DNA"/>
</dbReference>
<feature type="compositionally biased region" description="Basic and acidic residues" evidence="2">
    <location>
        <begin position="1090"/>
        <end position="1101"/>
    </location>
</feature>
<dbReference type="OrthoDB" id="116280at2759"/>
<keyword evidence="3" id="KW-1133">Transmembrane helix</keyword>
<keyword evidence="3" id="KW-0812">Transmembrane</keyword>
<reference evidence="6 7" key="1">
    <citation type="submission" date="2018-01" db="EMBL/GenBank/DDBJ databases">
        <title>Draft genome of the strawberry crown rot pathogen Phytophthora cactorum.</title>
        <authorList>
            <person name="Armitage A.D."/>
            <person name="Lysoe E."/>
            <person name="Nellist C.F."/>
            <person name="Harrison R.J."/>
            <person name="Brurberg M.B."/>
        </authorList>
    </citation>
    <scope>NUCLEOTIDE SEQUENCE [LARGE SCALE GENOMIC DNA]</scope>
    <source>
        <strain evidence="6 7">10300</strain>
    </source>
</reference>
<dbReference type="EMBL" id="JAENGZ010000060">
    <property type="protein sequence ID" value="KAG6971038.1"/>
    <property type="molecule type" value="Genomic_DNA"/>
</dbReference>
<reference evidence="5" key="3">
    <citation type="submission" date="2021-01" db="EMBL/GenBank/DDBJ databases">
        <title>Phytophthora aleatoria, a newly-described species from Pinus radiata is distinct from Phytophthora cactorum isolates based on comparative genomics.</title>
        <authorList>
            <person name="Mcdougal R."/>
            <person name="Panda P."/>
            <person name="Williams N."/>
            <person name="Studholme D.J."/>
        </authorList>
    </citation>
    <scope>NUCLEOTIDE SEQUENCE</scope>
    <source>
        <strain evidence="5">NZFS 3830</strain>
    </source>
</reference>
<feature type="compositionally biased region" description="Polar residues" evidence="2">
    <location>
        <begin position="953"/>
        <end position="966"/>
    </location>
</feature>
<feature type="compositionally biased region" description="Basic residues" evidence="2">
    <location>
        <begin position="1170"/>
        <end position="1180"/>
    </location>
</feature>
<keyword evidence="3" id="KW-0472">Membrane</keyword>
<evidence type="ECO:0000313" key="4">
    <source>
        <dbReference type="EMBL" id="KAG2953181.1"/>
    </source>
</evidence>
<dbReference type="Proteomes" id="UP000736787">
    <property type="component" value="Unassembled WGS sequence"/>
</dbReference>
<feature type="compositionally biased region" description="Acidic residues" evidence="2">
    <location>
        <begin position="1102"/>
        <end position="1111"/>
    </location>
</feature>
<dbReference type="VEuPathDB" id="FungiDB:PC110_g1089"/>
<feature type="compositionally biased region" description="Basic and acidic residues" evidence="2">
    <location>
        <begin position="780"/>
        <end position="797"/>
    </location>
</feature>
<feature type="compositionally biased region" description="Low complexity" evidence="2">
    <location>
        <begin position="1136"/>
        <end position="1155"/>
    </location>
</feature>
<comment type="caution">
    <text evidence="6">The sequence shown here is derived from an EMBL/GenBank/DDBJ whole genome shotgun (WGS) entry which is preliminary data.</text>
</comment>
<feature type="region of interest" description="Disordered" evidence="2">
    <location>
        <begin position="1037"/>
        <end position="1062"/>
    </location>
</feature>
<accession>A0A329T1Y1</accession>
<evidence type="ECO:0000313" key="5">
    <source>
        <dbReference type="EMBL" id="KAG6971038.1"/>
    </source>
</evidence>
<feature type="coiled-coil region" evidence="1">
    <location>
        <begin position="448"/>
        <end position="490"/>
    </location>
</feature>
<feature type="region of interest" description="Disordered" evidence="2">
    <location>
        <begin position="519"/>
        <end position="554"/>
    </location>
</feature>
<evidence type="ECO:0008006" key="8">
    <source>
        <dbReference type="Google" id="ProtNLM"/>
    </source>
</evidence>